<comment type="caution">
    <text evidence="1">The sequence shown here is derived from an EMBL/GenBank/DDBJ whole genome shotgun (WGS) entry which is preliminary data.</text>
</comment>
<dbReference type="EMBL" id="VSSQ01034423">
    <property type="protein sequence ID" value="MPM86365.1"/>
    <property type="molecule type" value="Genomic_DNA"/>
</dbReference>
<gene>
    <name evidence="1" type="ORF">SDC9_133454</name>
</gene>
<sequence length="77" mass="8807">MNVNKSCPKCGCEYVYIKESYKGQALFCFNLEAGEEGDNSGYYDGCVYKRKAKFVICAECGARVMTVEEFKQIYEKK</sequence>
<name>A0A645DAU8_9ZZZZ</name>
<reference evidence="1" key="1">
    <citation type="submission" date="2019-08" db="EMBL/GenBank/DDBJ databases">
        <authorList>
            <person name="Kucharzyk K."/>
            <person name="Murdoch R.W."/>
            <person name="Higgins S."/>
            <person name="Loffler F."/>
        </authorList>
    </citation>
    <scope>NUCLEOTIDE SEQUENCE</scope>
</reference>
<accession>A0A645DAU8</accession>
<proteinExistence type="predicted"/>
<protein>
    <submittedName>
        <fullName evidence="1">Uncharacterized protein</fullName>
    </submittedName>
</protein>
<dbReference type="AlphaFoldDB" id="A0A645DAU8"/>
<evidence type="ECO:0000313" key="1">
    <source>
        <dbReference type="EMBL" id="MPM86365.1"/>
    </source>
</evidence>
<organism evidence="1">
    <name type="scientific">bioreactor metagenome</name>
    <dbReference type="NCBI Taxonomy" id="1076179"/>
    <lineage>
        <taxon>unclassified sequences</taxon>
        <taxon>metagenomes</taxon>
        <taxon>ecological metagenomes</taxon>
    </lineage>
</organism>